<dbReference type="ChiTaRS" id="NEK9">
    <property type="organism name" value="human"/>
</dbReference>
<dbReference type="AlphaFoldDB" id="L8EAL4"/>
<sequence length="61" mass="6859">MFDNLINIVGGLVQWKFCHFSKTGGIKADAWGEPHCSGQATLFNGIFFGLMFPLFSQFWEA</sequence>
<gene>
    <name evidence="1" type="primary">NEK9</name>
</gene>
<organism evidence="1">
    <name type="scientific">Homo sapiens</name>
    <name type="common">Human</name>
    <dbReference type="NCBI Taxonomy" id="9606"/>
    <lineage>
        <taxon>Eukaryota</taxon>
        <taxon>Metazoa</taxon>
        <taxon>Chordata</taxon>
        <taxon>Craniata</taxon>
        <taxon>Vertebrata</taxon>
        <taxon>Euteleostomi</taxon>
        <taxon>Mammalia</taxon>
        <taxon>Eutheria</taxon>
        <taxon>Euarchontoglires</taxon>
        <taxon>Primates</taxon>
        <taxon>Haplorrhini</taxon>
        <taxon>Catarrhini</taxon>
        <taxon>Hominidae</taxon>
        <taxon>Homo</taxon>
    </lineage>
</organism>
<accession>L8EAL4</accession>
<dbReference type="OrthoDB" id="8068875at2759"/>
<name>L8EAL4_HUMAN</name>
<protein>
    <submittedName>
        <fullName evidence="1">Alternative protein NEK9</fullName>
    </submittedName>
</protein>
<reference evidence="1" key="1">
    <citation type="journal article" date="2013" name="PLoS ONE">
        <title>Direct detection of alternative open reading frames translation products in human significantly expands the proteome.</title>
        <authorList>
            <person name="Vanderperre B."/>
            <person name="Lucier J.-F."/>
            <person name="Motard J."/>
            <person name="Tremblay G."/>
            <person name="Vanderperre S."/>
            <person name="Wisztorski M."/>
            <person name="Salzet M."/>
            <person name="Boisvert F.-M."/>
            <person name="Roucou X."/>
        </authorList>
    </citation>
    <scope>NUCLEOTIDE SEQUENCE</scope>
</reference>
<evidence type="ECO:0000313" key="1">
    <source>
        <dbReference type="EMBL" id="CCQ43791.1"/>
    </source>
</evidence>
<dbReference type="EMBL" id="HF584294">
    <property type="protein sequence ID" value="CCQ43791.1"/>
    <property type="molecule type" value="Genomic_DNA"/>
</dbReference>
<proteinExistence type="predicted"/>